<keyword evidence="6" id="KW-1185">Reference proteome</keyword>
<reference evidence="5 6" key="1">
    <citation type="journal article" date="2011" name="Stand. Genomic Sci.">
        <title>Complete genome sequence of Parvibaculum lavamentivorans type strain (DS-1(T)).</title>
        <authorList>
            <person name="Schleheck D."/>
            <person name="Weiss M."/>
            <person name="Pitluck S."/>
            <person name="Bruce D."/>
            <person name="Land M.L."/>
            <person name="Han S."/>
            <person name="Saunders E."/>
            <person name="Tapia R."/>
            <person name="Detter C."/>
            <person name="Brettin T."/>
            <person name="Han J."/>
            <person name="Woyke T."/>
            <person name="Goodwin L."/>
            <person name="Pennacchio L."/>
            <person name="Nolan M."/>
            <person name="Cook A.M."/>
            <person name="Kjelleberg S."/>
            <person name="Thomas T."/>
        </authorList>
    </citation>
    <scope>NUCLEOTIDE SEQUENCE [LARGE SCALE GENOMIC DNA]</scope>
    <source>
        <strain evidence="6">DS-1 / DSM 13023 / NCIMB 13966</strain>
    </source>
</reference>
<proteinExistence type="predicted"/>
<feature type="compositionally biased region" description="Low complexity" evidence="3">
    <location>
        <begin position="1"/>
        <end position="15"/>
    </location>
</feature>
<evidence type="ECO:0000313" key="6">
    <source>
        <dbReference type="Proteomes" id="UP000006377"/>
    </source>
</evidence>
<gene>
    <name evidence="5" type="ordered locus">Plav_1640</name>
</gene>
<dbReference type="InterPro" id="IPR001647">
    <property type="entry name" value="HTH_TetR"/>
</dbReference>
<accession>A7HTM6</accession>
<dbReference type="Pfam" id="PF00440">
    <property type="entry name" value="TetR_N"/>
    <property type="match status" value="1"/>
</dbReference>
<organism evidence="5 6">
    <name type="scientific">Parvibaculum lavamentivorans (strain DS-1 / DSM 13023 / NCIMB 13966)</name>
    <dbReference type="NCBI Taxonomy" id="402881"/>
    <lineage>
        <taxon>Bacteria</taxon>
        <taxon>Pseudomonadati</taxon>
        <taxon>Pseudomonadota</taxon>
        <taxon>Alphaproteobacteria</taxon>
        <taxon>Hyphomicrobiales</taxon>
        <taxon>Parvibaculaceae</taxon>
        <taxon>Parvibaculum</taxon>
    </lineage>
</organism>
<protein>
    <submittedName>
        <fullName evidence="5">Transcriptional regulator, TetR family</fullName>
    </submittedName>
</protein>
<evidence type="ECO:0000256" key="1">
    <source>
        <dbReference type="ARBA" id="ARBA00023125"/>
    </source>
</evidence>
<dbReference type="InterPro" id="IPR009057">
    <property type="entry name" value="Homeodomain-like_sf"/>
</dbReference>
<dbReference type="AlphaFoldDB" id="A7HTM6"/>
<keyword evidence="1 2" id="KW-0238">DNA-binding</keyword>
<dbReference type="RefSeq" id="WP_012110550.1">
    <property type="nucleotide sequence ID" value="NC_009719.1"/>
</dbReference>
<feature type="DNA-binding region" description="H-T-H motif" evidence="2">
    <location>
        <begin position="54"/>
        <end position="73"/>
    </location>
</feature>
<feature type="compositionally biased region" description="Basic and acidic residues" evidence="3">
    <location>
        <begin position="18"/>
        <end position="27"/>
    </location>
</feature>
<evidence type="ECO:0000256" key="2">
    <source>
        <dbReference type="PROSITE-ProRule" id="PRU00335"/>
    </source>
</evidence>
<dbReference type="Proteomes" id="UP000006377">
    <property type="component" value="Chromosome"/>
</dbReference>
<name>A7HTM6_PARL1</name>
<evidence type="ECO:0000259" key="4">
    <source>
        <dbReference type="PROSITE" id="PS50977"/>
    </source>
</evidence>
<dbReference type="STRING" id="402881.Plav_1640"/>
<dbReference type="SUPFAM" id="SSF46689">
    <property type="entry name" value="Homeodomain-like"/>
    <property type="match status" value="1"/>
</dbReference>
<evidence type="ECO:0000313" key="5">
    <source>
        <dbReference type="EMBL" id="ABS63259.1"/>
    </source>
</evidence>
<dbReference type="GO" id="GO:0000976">
    <property type="term" value="F:transcription cis-regulatory region binding"/>
    <property type="evidence" value="ECO:0007669"/>
    <property type="project" value="TreeGrafter"/>
</dbReference>
<evidence type="ECO:0000256" key="3">
    <source>
        <dbReference type="SAM" id="MobiDB-lite"/>
    </source>
</evidence>
<feature type="domain" description="HTH tetR-type" evidence="4">
    <location>
        <begin position="31"/>
        <end position="91"/>
    </location>
</feature>
<dbReference type="eggNOG" id="COG1309">
    <property type="taxonomic scope" value="Bacteria"/>
</dbReference>
<dbReference type="Gene3D" id="1.10.357.10">
    <property type="entry name" value="Tetracycline Repressor, domain 2"/>
    <property type="match status" value="1"/>
</dbReference>
<dbReference type="KEGG" id="pla:Plav_1640"/>
<dbReference type="HOGENOM" id="CLU_1232918_0_0_5"/>
<dbReference type="PRINTS" id="PR00455">
    <property type="entry name" value="HTHTETR"/>
</dbReference>
<dbReference type="PROSITE" id="PS50977">
    <property type="entry name" value="HTH_TETR_2"/>
    <property type="match status" value="1"/>
</dbReference>
<dbReference type="InterPro" id="IPR050109">
    <property type="entry name" value="HTH-type_TetR-like_transc_reg"/>
</dbReference>
<dbReference type="EMBL" id="CP000774">
    <property type="protein sequence ID" value="ABS63259.1"/>
    <property type="molecule type" value="Genomic_DNA"/>
</dbReference>
<sequence>MSSVAKNSAAKVALSGKTAEKAPKRVRRTAEEARRLILDAAEERLAKQGPEGLRLQDIARDVGISHPAILHHFESREGLVRALIARANAQLKDTMLTALGGGHVSTDAADHIGHVFEALSDRGTARLLSWLLLTGRASESSDAHNIMGEIVAALQTRREEYAASKGKPAPDKEDTLFMAMLTANAAFGEAIVGRQLAEGAGLDQDGIKRFRAWFAKLLNDHWDGDR</sequence>
<dbReference type="PANTHER" id="PTHR30055:SF146">
    <property type="entry name" value="HTH-TYPE TRANSCRIPTIONAL DUAL REGULATOR CECR"/>
    <property type="match status" value="1"/>
</dbReference>
<feature type="region of interest" description="Disordered" evidence="3">
    <location>
        <begin position="1"/>
        <end position="27"/>
    </location>
</feature>
<dbReference type="PANTHER" id="PTHR30055">
    <property type="entry name" value="HTH-TYPE TRANSCRIPTIONAL REGULATOR RUTR"/>
    <property type="match status" value="1"/>
</dbReference>
<dbReference type="GO" id="GO:0003700">
    <property type="term" value="F:DNA-binding transcription factor activity"/>
    <property type="evidence" value="ECO:0007669"/>
    <property type="project" value="TreeGrafter"/>
</dbReference>